<feature type="signal peptide" evidence="4">
    <location>
        <begin position="1"/>
        <end position="23"/>
    </location>
</feature>
<keyword evidence="8" id="KW-1185">Reference proteome</keyword>
<sequence>MNRKLVMATLSLSLVFSTYTVSAETLSSIKEKKELNRSEQDKKQVELKENKDQQDHTVDQIEQLQSSIEKTVKEIENKKASIQSTKASIEKLKKEIDVLEKRIKERDALLKERVSSMYESGGAVNYLDVLLGAKDFGDFLDRVFALNVIAEQDKAILEEHRQDKASVEKKKEEVEIQLTSLNKDLAELEGLNQKLTAQKKQKASLLAHLQTEEGEIHSHIVQLEEKNELLSAQEAAIKAEIARAKREEEERKKREAAARAAAEAAAAKAKADAAAAAARAKSSSSNSSSSTAPSTPPPAPTPAPTPVGRDFIMPSQGMITSGFGNRSSGMHYGLDIAKGGSSVPIVAAASGTVARAYYSNSYGNVVYITHYINGQLYTTLYAHMRTTPAVRQGQSVSQGTFLGYQGNTGESRGQHLHFELHKGPWNASKSNAVDPRPYLQ</sequence>
<feature type="domain" description="Peptidoglycan hydrolase PcsB coiled-coil" evidence="6">
    <location>
        <begin position="96"/>
        <end position="170"/>
    </location>
</feature>
<feature type="region of interest" description="Disordered" evidence="3">
    <location>
        <begin position="277"/>
        <end position="314"/>
    </location>
</feature>
<dbReference type="Gene3D" id="6.10.250.3150">
    <property type="match status" value="1"/>
</dbReference>
<dbReference type="GO" id="GO:0004222">
    <property type="term" value="F:metalloendopeptidase activity"/>
    <property type="evidence" value="ECO:0007669"/>
    <property type="project" value="TreeGrafter"/>
</dbReference>
<dbReference type="EMBL" id="LRFC01000008">
    <property type="protein sequence ID" value="KZE67803.1"/>
    <property type="molecule type" value="Genomic_DNA"/>
</dbReference>
<reference evidence="8" key="1">
    <citation type="submission" date="2016-01" db="EMBL/GenBank/DDBJ databases">
        <title>Draft genome of Chromobacterium sp. F49.</title>
        <authorList>
            <person name="Hong K.W."/>
        </authorList>
    </citation>
    <scope>NUCLEOTIDE SEQUENCE [LARGE SCALE GENOMIC DNA]</scope>
    <source>
        <strain evidence="8">P7IIIA</strain>
    </source>
</reference>
<evidence type="ECO:0000256" key="3">
    <source>
        <dbReference type="SAM" id="MobiDB-lite"/>
    </source>
</evidence>
<dbReference type="CDD" id="cd12797">
    <property type="entry name" value="M23_peptidase"/>
    <property type="match status" value="1"/>
</dbReference>
<evidence type="ECO:0000256" key="4">
    <source>
        <dbReference type="SAM" id="SignalP"/>
    </source>
</evidence>
<protein>
    <submittedName>
        <fullName evidence="7">Uncharacterized protein</fullName>
    </submittedName>
</protein>
<keyword evidence="2" id="KW-0175">Coiled coil</keyword>
<dbReference type="InterPro" id="IPR057309">
    <property type="entry name" value="PcsB_CC"/>
</dbReference>
<dbReference type="InterPro" id="IPR016047">
    <property type="entry name" value="M23ase_b-sheet_dom"/>
</dbReference>
<evidence type="ECO:0000313" key="7">
    <source>
        <dbReference type="EMBL" id="KZE67803.1"/>
    </source>
</evidence>
<feature type="chain" id="PRO_5007863529" evidence="4">
    <location>
        <begin position="24"/>
        <end position="440"/>
    </location>
</feature>
<name>A0A165NVA1_9BACL</name>
<dbReference type="PANTHER" id="PTHR21666">
    <property type="entry name" value="PEPTIDASE-RELATED"/>
    <property type="match status" value="1"/>
</dbReference>
<feature type="coiled-coil region" evidence="2">
    <location>
        <begin position="150"/>
        <end position="265"/>
    </location>
</feature>
<accession>A0A165NVA1</accession>
<comment type="caution">
    <text evidence="7">The sequence shown here is derived from an EMBL/GenBank/DDBJ whole genome shotgun (WGS) entry which is preliminary data.</text>
</comment>
<keyword evidence="1 4" id="KW-0732">Signal</keyword>
<proteinExistence type="predicted"/>
<evidence type="ECO:0000313" key="8">
    <source>
        <dbReference type="Proteomes" id="UP000076567"/>
    </source>
</evidence>
<dbReference type="Proteomes" id="UP000076567">
    <property type="component" value="Unassembled WGS sequence"/>
</dbReference>
<evidence type="ECO:0000256" key="2">
    <source>
        <dbReference type="SAM" id="Coils"/>
    </source>
</evidence>
<feature type="compositionally biased region" description="Pro residues" evidence="3">
    <location>
        <begin position="294"/>
        <end position="305"/>
    </location>
</feature>
<dbReference type="Pfam" id="PF24568">
    <property type="entry name" value="CC_PcsB"/>
    <property type="match status" value="1"/>
</dbReference>
<dbReference type="InterPro" id="IPR050570">
    <property type="entry name" value="Cell_wall_metabolism_enzyme"/>
</dbReference>
<dbReference type="Pfam" id="PF01551">
    <property type="entry name" value="Peptidase_M23"/>
    <property type="match status" value="1"/>
</dbReference>
<dbReference type="PANTHER" id="PTHR21666:SF270">
    <property type="entry name" value="MUREIN HYDROLASE ACTIVATOR ENVC"/>
    <property type="match status" value="1"/>
</dbReference>
<organism evidence="7 8">
    <name type="scientific">Fictibacillus phosphorivorans</name>
    <dbReference type="NCBI Taxonomy" id="1221500"/>
    <lineage>
        <taxon>Bacteria</taxon>
        <taxon>Bacillati</taxon>
        <taxon>Bacillota</taxon>
        <taxon>Bacilli</taxon>
        <taxon>Bacillales</taxon>
        <taxon>Fictibacillaceae</taxon>
        <taxon>Fictibacillus</taxon>
    </lineage>
</organism>
<feature type="coiled-coil region" evidence="2">
    <location>
        <begin position="58"/>
        <end position="109"/>
    </location>
</feature>
<feature type="domain" description="M23ase beta-sheet core" evidence="5">
    <location>
        <begin position="330"/>
        <end position="435"/>
    </location>
</feature>
<evidence type="ECO:0000256" key="1">
    <source>
        <dbReference type="ARBA" id="ARBA00022729"/>
    </source>
</evidence>
<gene>
    <name evidence="7" type="ORF">AWM68_18730</name>
</gene>
<dbReference type="SUPFAM" id="SSF51261">
    <property type="entry name" value="Duplicated hybrid motif"/>
    <property type="match status" value="1"/>
</dbReference>
<evidence type="ECO:0000259" key="6">
    <source>
        <dbReference type="Pfam" id="PF24568"/>
    </source>
</evidence>
<feature type="compositionally biased region" description="Low complexity" evidence="3">
    <location>
        <begin position="277"/>
        <end position="293"/>
    </location>
</feature>
<evidence type="ECO:0000259" key="5">
    <source>
        <dbReference type="Pfam" id="PF01551"/>
    </source>
</evidence>
<dbReference type="Gene3D" id="2.70.70.10">
    <property type="entry name" value="Glucose Permease (Domain IIA)"/>
    <property type="match status" value="1"/>
</dbReference>
<dbReference type="InterPro" id="IPR011055">
    <property type="entry name" value="Dup_hybrid_motif"/>
</dbReference>
<dbReference type="RefSeq" id="WP_066239127.1">
    <property type="nucleotide sequence ID" value="NZ_LRFC01000008.1"/>
</dbReference>
<dbReference type="AlphaFoldDB" id="A0A165NVA1"/>
<feature type="region of interest" description="Disordered" evidence="3">
    <location>
        <begin position="37"/>
        <end position="56"/>
    </location>
</feature>